<dbReference type="VEuPathDB" id="FungiDB:VP01_9255g1"/>
<name>A0A0L6U779_9BASI</name>
<comment type="caution">
    <text evidence="1">The sequence shown here is derived from an EMBL/GenBank/DDBJ whole genome shotgun (WGS) entry which is preliminary data.</text>
</comment>
<dbReference type="EMBL" id="LAVV01014888">
    <property type="protein sequence ID" value="KNZ44346.1"/>
    <property type="molecule type" value="Genomic_DNA"/>
</dbReference>
<protein>
    <submittedName>
        <fullName evidence="1">Uncharacterized protein</fullName>
    </submittedName>
</protein>
<dbReference type="AlphaFoldDB" id="A0A0L6U779"/>
<organism evidence="1 2">
    <name type="scientific">Puccinia sorghi</name>
    <dbReference type="NCBI Taxonomy" id="27349"/>
    <lineage>
        <taxon>Eukaryota</taxon>
        <taxon>Fungi</taxon>
        <taxon>Dikarya</taxon>
        <taxon>Basidiomycota</taxon>
        <taxon>Pucciniomycotina</taxon>
        <taxon>Pucciniomycetes</taxon>
        <taxon>Pucciniales</taxon>
        <taxon>Pucciniaceae</taxon>
        <taxon>Puccinia</taxon>
    </lineage>
</organism>
<dbReference type="Proteomes" id="UP000037035">
    <property type="component" value="Unassembled WGS sequence"/>
</dbReference>
<accession>A0A0L6U779</accession>
<keyword evidence="2" id="KW-1185">Reference proteome</keyword>
<evidence type="ECO:0000313" key="2">
    <source>
        <dbReference type="Proteomes" id="UP000037035"/>
    </source>
</evidence>
<sequence>MLASSSLFPVSAGQPFFLWEIWTDTKSVEAICKAGPQDQDYTLLLDSVKSSSSRILNPNLSRYTVKNDLLFHKHRI</sequence>
<gene>
    <name evidence="1" type="ORF">VP01_9255g1</name>
</gene>
<proteinExistence type="predicted"/>
<evidence type="ECO:0000313" key="1">
    <source>
        <dbReference type="EMBL" id="KNZ44346.1"/>
    </source>
</evidence>
<feature type="non-terminal residue" evidence="1">
    <location>
        <position position="76"/>
    </location>
</feature>
<reference evidence="1 2" key="1">
    <citation type="submission" date="2015-08" db="EMBL/GenBank/DDBJ databases">
        <title>Next Generation Sequencing and Analysis of the Genome of Puccinia sorghi L Schw, the Causal Agent of Maize Common Rust.</title>
        <authorList>
            <person name="Rochi L."/>
            <person name="Burguener G."/>
            <person name="Darino M."/>
            <person name="Turjanski A."/>
            <person name="Kreff E."/>
            <person name="Dieguez M.J."/>
            <person name="Sacco F."/>
        </authorList>
    </citation>
    <scope>NUCLEOTIDE SEQUENCE [LARGE SCALE GENOMIC DNA]</scope>
    <source>
        <strain evidence="1 2">RO10H11247</strain>
    </source>
</reference>